<dbReference type="GO" id="GO:0008531">
    <property type="term" value="F:riboflavin kinase activity"/>
    <property type="evidence" value="ECO:0007669"/>
    <property type="project" value="UniProtKB-UniRule"/>
</dbReference>
<organism evidence="17 18">
    <name type="scientific">Porphyromonas catoniae F0037</name>
    <dbReference type="NCBI Taxonomy" id="1127696"/>
    <lineage>
        <taxon>Bacteria</taxon>
        <taxon>Pseudomonadati</taxon>
        <taxon>Bacteroidota</taxon>
        <taxon>Bacteroidia</taxon>
        <taxon>Bacteroidales</taxon>
        <taxon>Porphyromonadaceae</taxon>
        <taxon>Porphyromonas</taxon>
    </lineage>
</organism>
<dbReference type="GO" id="GO:0009398">
    <property type="term" value="P:FMN biosynthetic process"/>
    <property type="evidence" value="ECO:0007669"/>
    <property type="project" value="UniProtKB-UniRule"/>
</dbReference>
<evidence type="ECO:0000256" key="8">
    <source>
        <dbReference type="ARBA" id="ARBA00022741"/>
    </source>
</evidence>
<dbReference type="Proteomes" id="UP000010408">
    <property type="component" value="Unassembled WGS sequence"/>
</dbReference>
<dbReference type="SMART" id="SM00904">
    <property type="entry name" value="Flavokinase"/>
    <property type="match status" value="1"/>
</dbReference>
<dbReference type="eggNOG" id="COG0196">
    <property type="taxonomic scope" value="Bacteria"/>
</dbReference>
<keyword evidence="6 15" id="KW-0808">Transferase</keyword>
<dbReference type="Pfam" id="PF06574">
    <property type="entry name" value="FAD_syn"/>
    <property type="match status" value="1"/>
</dbReference>
<evidence type="ECO:0000259" key="16">
    <source>
        <dbReference type="SMART" id="SM00904"/>
    </source>
</evidence>
<comment type="catalytic activity">
    <reaction evidence="13 15">
        <text>riboflavin + ATP = FMN + ADP + H(+)</text>
        <dbReference type="Rhea" id="RHEA:14357"/>
        <dbReference type="ChEBI" id="CHEBI:15378"/>
        <dbReference type="ChEBI" id="CHEBI:30616"/>
        <dbReference type="ChEBI" id="CHEBI:57986"/>
        <dbReference type="ChEBI" id="CHEBI:58210"/>
        <dbReference type="ChEBI" id="CHEBI:456216"/>
        <dbReference type="EC" id="2.7.1.26"/>
    </reaction>
</comment>
<dbReference type="GO" id="GO:0005524">
    <property type="term" value="F:ATP binding"/>
    <property type="evidence" value="ECO:0007669"/>
    <property type="project" value="UniProtKB-UniRule"/>
</dbReference>
<dbReference type="Gene3D" id="2.40.30.30">
    <property type="entry name" value="Riboflavin kinase-like"/>
    <property type="match status" value="1"/>
</dbReference>
<dbReference type="GO" id="GO:0009231">
    <property type="term" value="P:riboflavin biosynthetic process"/>
    <property type="evidence" value="ECO:0007669"/>
    <property type="project" value="InterPro"/>
</dbReference>
<keyword evidence="10 15" id="KW-0274">FAD</keyword>
<evidence type="ECO:0000256" key="5">
    <source>
        <dbReference type="ARBA" id="ARBA00022643"/>
    </source>
</evidence>
<dbReference type="InterPro" id="IPR015864">
    <property type="entry name" value="FAD_synthase"/>
</dbReference>
<dbReference type="InterPro" id="IPR015865">
    <property type="entry name" value="Riboflavin_kinase_bac/euk"/>
</dbReference>
<dbReference type="EC" id="2.7.1.26" evidence="15"/>
<evidence type="ECO:0000313" key="18">
    <source>
        <dbReference type="Proteomes" id="UP000010408"/>
    </source>
</evidence>
<dbReference type="InterPro" id="IPR002606">
    <property type="entry name" value="Riboflavin_kinase_bac"/>
</dbReference>
<comment type="pathway">
    <text evidence="3 15">Cofactor biosynthesis; FMN biosynthesis; FMN from riboflavin (ATP route): step 1/1.</text>
</comment>
<dbReference type="CDD" id="cd02064">
    <property type="entry name" value="FAD_synthetase_N"/>
    <property type="match status" value="1"/>
</dbReference>
<dbReference type="UniPathway" id="UPA00276">
    <property type="reaction ID" value="UER00406"/>
</dbReference>
<dbReference type="SUPFAM" id="SSF52374">
    <property type="entry name" value="Nucleotidylyl transferase"/>
    <property type="match status" value="1"/>
</dbReference>
<dbReference type="GO" id="GO:0003919">
    <property type="term" value="F:FMN adenylyltransferase activity"/>
    <property type="evidence" value="ECO:0007669"/>
    <property type="project" value="UniProtKB-UniRule"/>
</dbReference>
<keyword evidence="5 15" id="KW-0288">FMN</keyword>
<dbReference type="InterPro" id="IPR023468">
    <property type="entry name" value="Riboflavin_kinase"/>
</dbReference>
<protein>
    <recommendedName>
        <fullName evidence="15">Riboflavin biosynthesis protein</fullName>
    </recommendedName>
    <domain>
        <recommendedName>
            <fullName evidence="15">Riboflavin kinase</fullName>
            <ecNumber evidence="15">2.7.1.26</ecNumber>
        </recommendedName>
        <alternativeName>
            <fullName evidence="15">Flavokinase</fullName>
        </alternativeName>
    </domain>
    <domain>
        <recommendedName>
            <fullName evidence="15">FMN adenylyltransferase</fullName>
            <ecNumber evidence="15">2.7.7.2</ecNumber>
        </recommendedName>
        <alternativeName>
            <fullName evidence="15">FAD pyrophosphorylase</fullName>
        </alternativeName>
        <alternativeName>
            <fullName evidence="15">FAD synthase</fullName>
        </alternativeName>
    </domain>
</protein>
<dbReference type="NCBIfam" id="TIGR00083">
    <property type="entry name" value="ribF"/>
    <property type="match status" value="1"/>
</dbReference>
<comment type="catalytic activity">
    <reaction evidence="14 15">
        <text>FMN + ATP + H(+) = FAD + diphosphate</text>
        <dbReference type="Rhea" id="RHEA:17237"/>
        <dbReference type="ChEBI" id="CHEBI:15378"/>
        <dbReference type="ChEBI" id="CHEBI:30616"/>
        <dbReference type="ChEBI" id="CHEBI:33019"/>
        <dbReference type="ChEBI" id="CHEBI:57692"/>
        <dbReference type="ChEBI" id="CHEBI:58210"/>
        <dbReference type="EC" id="2.7.7.2"/>
    </reaction>
</comment>
<evidence type="ECO:0000256" key="2">
    <source>
        <dbReference type="ARBA" id="ARBA00004726"/>
    </source>
</evidence>
<dbReference type="SUPFAM" id="SSF82114">
    <property type="entry name" value="Riboflavin kinase-like"/>
    <property type="match status" value="1"/>
</dbReference>
<dbReference type="PANTHER" id="PTHR22749:SF6">
    <property type="entry name" value="RIBOFLAVIN KINASE"/>
    <property type="match status" value="1"/>
</dbReference>
<dbReference type="PATRIC" id="fig|1127696.3.peg.1273"/>
<keyword evidence="8 15" id="KW-0547">Nucleotide-binding</keyword>
<comment type="caution">
    <text evidence="17">The sequence shown here is derived from an EMBL/GenBank/DDBJ whole genome shotgun (WGS) entry which is preliminary data.</text>
</comment>
<dbReference type="EMBL" id="AMEQ01000037">
    <property type="protein sequence ID" value="EKY00670.1"/>
    <property type="molecule type" value="Genomic_DNA"/>
</dbReference>
<dbReference type="PIRSF" id="PIRSF004491">
    <property type="entry name" value="FAD_Synth"/>
    <property type="match status" value="1"/>
</dbReference>
<dbReference type="STRING" id="1127696.HMPREF9134_01407"/>
<evidence type="ECO:0000256" key="10">
    <source>
        <dbReference type="ARBA" id="ARBA00022827"/>
    </source>
</evidence>
<dbReference type="InterPro" id="IPR023465">
    <property type="entry name" value="Riboflavin_kinase_dom_sf"/>
</dbReference>
<gene>
    <name evidence="17" type="ORF">HMPREF9134_01407</name>
</gene>
<dbReference type="HOGENOM" id="CLU_048437_0_2_10"/>
<evidence type="ECO:0000256" key="3">
    <source>
        <dbReference type="ARBA" id="ARBA00005201"/>
    </source>
</evidence>
<keyword evidence="7 15" id="KW-0548">Nucleotidyltransferase</keyword>
<evidence type="ECO:0000256" key="7">
    <source>
        <dbReference type="ARBA" id="ARBA00022695"/>
    </source>
</evidence>
<evidence type="ECO:0000256" key="11">
    <source>
        <dbReference type="ARBA" id="ARBA00022840"/>
    </source>
</evidence>
<dbReference type="InterPro" id="IPR014729">
    <property type="entry name" value="Rossmann-like_a/b/a_fold"/>
</dbReference>
<dbReference type="PANTHER" id="PTHR22749">
    <property type="entry name" value="RIBOFLAVIN KINASE/FMN ADENYLYLTRANSFERASE"/>
    <property type="match status" value="1"/>
</dbReference>
<evidence type="ECO:0000256" key="12">
    <source>
        <dbReference type="ARBA" id="ARBA00023268"/>
    </source>
</evidence>
<evidence type="ECO:0000256" key="4">
    <source>
        <dbReference type="ARBA" id="ARBA00022630"/>
    </source>
</evidence>
<keyword evidence="12" id="KW-0511">Multifunctional enzyme</keyword>
<evidence type="ECO:0000313" key="17">
    <source>
        <dbReference type="EMBL" id="EKY00670.1"/>
    </source>
</evidence>
<comment type="function">
    <text evidence="1">Catalyzes the phosphorylation of riboflavin to FMN followed by the adenylation of FMN to FAD.</text>
</comment>
<keyword evidence="9 15" id="KW-0418">Kinase</keyword>
<evidence type="ECO:0000256" key="9">
    <source>
        <dbReference type="ARBA" id="ARBA00022777"/>
    </source>
</evidence>
<dbReference type="RefSeq" id="WP_005467493.1">
    <property type="nucleotide sequence ID" value="NZ_KB291032.1"/>
</dbReference>
<accession>L1NBL3</accession>
<dbReference type="Pfam" id="PF01687">
    <property type="entry name" value="Flavokinase"/>
    <property type="match status" value="1"/>
</dbReference>
<keyword evidence="4 15" id="KW-0285">Flavoprotein</keyword>
<dbReference type="EC" id="2.7.7.2" evidence="15"/>
<dbReference type="GO" id="GO:0006747">
    <property type="term" value="P:FAD biosynthetic process"/>
    <property type="evidence" value="ECO:0007669"/>
    <property type="project" value="UniProtKB-UniRule"/>
</dbReference>
<dbReference type="Gene3D" id="3.40.50.620">
    <property type="entry name" value="HUPs"/>
    <property type="match status" value="1"/>
</dbReference>
<reference evidence="17 18" key="1">
    <citation type="submission" date="2012-05" db="EMBL/GenBank/DDBJ databases">
        <authorList>
            <person name="Weinstock G."/>
            <person name="Sodergren E."/>
            <person name="Lobos E.A."/>
            <person name="Fulton L."/>
            <person name="Fulton R."/>
            <person name="Courtney L."/>
            <person name="Fronick C."/>
            <person name="O'Laughlin M."/>
            <person name="Godfrey J."/>
            <person name="Wilson R.M."/>
            <person name="Miner T."/>
            <person name="Farmer C."/>
            <person name="Delehaunty K."/>
            <person name="Cordes M."/>
            <person name="Minx P."/>
            <person name="Tomlinson C."/>
            <person name="Chen J."/>
            <person name="Wollam A."/>
            <person name="Pepin K.H."/>
            <person name="Bhonagiri V."/>
            <person name="Zhang X."/>
            <person name="Suruliraj S."/>
            <person name="Warren W."/>
            <person name="Mitreva M."/>
            <person name="Mardis E.R."/>
            <person name="Wilson R.K."/>
        </authorList>
    </citation>
    <scope>NUCLEOTIDE SEQUENCE [LARGE SCALE GENOMIC DNA]</scope>
    <source>
        <strain evidence="17 18">F0037</strain>
    </source>
</reference>
<evidence type="ECO:0000256" key="13">
    <source>
        <dbReference type="ARBA" id="ARBA00047880"/>
    </source>
</evidence>
<feature type="domain" description="Riboflavin kinase" evidence="16">
    <location>
        <begin position="172"/>
        <end position="303"/>
    </location>
</feature>
<dbReference type="UniPathway" id="UPA00277">
    <property type="reaction ID" value="UER00407"/>
</dbReference>
<comment type="similarity">
    <text evidence="15">Belongs to the ribF family.</text>
</comment>
<dbReference type="AlphaFoldDB" id="L1NBL3"/>
<evidence type="ECO:0000256" key="15">
    <source>
        <dbReference type="PIRNR" id="PIRNR004491"/>
    </source>
</evidence>
<comment type="pathway">
    <text evidence="2 15">Cofactor biosynthesis; FAD biosynthesis; FAD from FMN: step 1/1.</text>
</comment>
<evidence type="ECO:0000256" key="1">
    <source>
        <dbReference type="ARBA" id="ARBA00002121"/>
    </source>
</evidence>
<name>L1NBL3_9PORP</name>
<keyword evidence="11 15" id="KW-0067">ATP-binding</keyword>
<sequence>MGKKVIATIGSFDGVHRGHAMLLEQMHSIAQGYGEAELHVVTFSPYPSDVLRPDLRIEHLTAPEERNQLLRELGGVEVHDLSFTEALAAMSAEAFMEDVLRRQIGVTDLVIGYDHHFGKGASLSIEDYERLGQRLGIAIHRGRSYQVDGEVVSSTRIRECIKSGDISRAALLLGRRYSLKGKVVQGQQLGRKLGYPTANIDLGYATQVLPQDGVYLVRAYLREGGREAEYKAMLYIGTRPSIDQATMLRSIEAHLLDFDRDIYGEELVLQLERFFLPEQRFASKEELKLALSLYEVSVRMYFALEERQVSEATQILHEAERRYGDRLTPSTAPILVRLQESLTHAPHREASSSL</sequence>
<evidence type="ECO:0000256" key="14">
    <source>
        <dbReference type="ARBA" id="ARBA00049494"/>
    </source>
</evidence>
<evidence type="ECO:0000256" key="6">
    <source>
        <dbReference type="ARBA" id="ARBA00022679"/>
    </source>
</evidence>
<proteinExistence type="inferred from homology"/>